<evidence type="ECO:0000313" key="9">
    <source>
        <dbReference type="EMBL" id="CAJ1395225.1"/>
    </source>
</evidence>
<keyword evidence="2" id="KW-0813">Transport</keyword>
<evidence type="ECO:0000256" key="5">
    <source>
        <dbReference type="ARBA" id="ARBA00023065"/>
    </source>
</evidence>
<evidence type="ECO:0000256" key="3">
    <source>
        <dbReference type="ARBA" id="ARBA00022692"/>
    </source>
</evidence>
<dbReference type="InterPro" id="IPR014710">
    <property type="entry name" value="RmlC-like_jellyroll"/>
</dbReference>
<evidence type="ECO:0000256" key="1">
    <source>
        <dbReference type="ARBA" id="ARBA00004141"/>
    </source>
</evidence>
<dbReference type="InterPro" id="IPR005821">
    <property type="entry name" value="Ion_trans_dom"/>
</dbReference>
<dbReference type="GO" id="GO:0098855">
    <property type="term" value="C:HCN channel complex"/>
    <property type="evidence" value="ECO:0007669"/>
    <property type="project" value="TreeGrafter"/>
</dbReference>
<sequence length="1157" mass="131747">MAGSEEGSSIVNMEDVEDPKEPVSPLQALQAMQAEFDSFSHRLRQQMTRLEEDLRKQQAEGFSRSLDNSFGGLNSRGLGQFKEDQAPVWAQEPPALVEHRLRREEKTIRKRRHMPIGPIASMNSSGSDWRLHNRWLQLSMQCDTVAAISDYRSSRLSASPGQALRARNATELPFVVLGKTLHPGSLPHVCWDFVAVTFLLLDSILLPLNLAWEWPKETSTPIGIALLVHFLMSIVFWTLDIIMNFNTGFYQKGALISSKYEIAKHYIRTWCVFDCLLVSLDYITVVNIFMQDLLTDLTFVRFARIVRLTRLLRLVKMAKIDGFIQEMAASTGRQWIMLAVTIQNSTIAIVILLHTLSCVWVSIAGQTNGSWIELAGIGPTDAVMQYLHAFRYVMMPITPPELKQDSLSERVFDILLSVFWMAVLGFFVSKISSTMAELRAMNESKSKHRREIRRYLRSQEASFELVSRVMKFVEYKLDKLTPINFDGSLISNTLQTELCVNQRSRFLERLPICKVTKDLFPEAFANLCTNLKKIVCENGEDVYVAGGHSSCMYITITGEYVHVENYQDQEITEELFGVHCLEEISLYVDNWPHQASLAAKTFAEMYILEGDDLVKSLQHSPGSAAMFFEYARELTSSVGRLNGRVDRLTQVAVAERCCKMTRIYQEVFPDQKFRLDTIPSSEFSIASDSPCETEPERRGIGWLLKEGWLEDLEEATLPHQLRSSMAELHPETGSHIIFEQPQERDRAESSCISILALVSNRYDIFTRPQDASIRLRRQQWEQLQAVINWVRPSIEEIQTVLVLLAIRPLGKSKFVICQVPNHDRRPESAVLYLLDYCHNVVPSVKELSEQGLSLARATLQVHEAFNFAQMLQGENVPANVAQLQEKVKREGEHSLRFYILFLLGFMSGLEAGSGSRFLNAKRAENVIEAIGMLQHLLSATPRGIYWGYLCQRARALQLPAQTSEDLVFIRLACLMRIQGESTYGKLKASWNRLGAFEKATLINHFLADGIEEVAFVFEFLPDCVANAMKNPVVTLTGLLEMLEELLHTLKPTVDLMPDLKEAKVIQVDLSDMSEFIACVQNTFVFETCVSRCKIRFSGRRAQLEMTGNNWSRIREADSDLTSLAYCMRDVMQRQQAVEHHLNRLDRYRTPRASTFSI</sequence>
<name>A0AA36N1R1_9DINO</name>
<keyword evidence="5" id="KW-0406">Ion transport</keyword>
<keyword evidence="3" id="KW-0812">Transmembrane</keyword>
<evidence type="ECO:0000256" key="6">
    <source>
        <dbReference type="ARBA" id="ARBA00023136"/>
    </source>
</evidence>
<evidence type="ECO:0000256" key="4">
    <source>
        <dbReference type="ARBA" id="ARBA00022989"/>
    </source>
</evidence>
<reference evidence="9" key="1">
    <citation type="submission" date="2023-08" db="EMBL/GenBank/DDBJ databases">
        <authorList>
            <person name="Chen Y."/>
            <person name="Shah S."/>
            <person name="Dougan E. K."/>
            <person name="Thang M."/>
            <person name="Chan C."/>
        </authorList>
    </citation>
    <scope>NUCLEOTIDE SEQUENCE</scope>
</reference>
<evidence type="ECO:0000313" key="10">
    <source>
        <dbReference type="Proteomes" id="UP001178507"/>
    </source>
</evidence>
<dbReference type="GO" id="GO:0005249">
    <property type="term" value="F:voltage-gated potassium channel activity"/>
    <property type="evidence" value="ECO:0007669"/>
    <property type="project" value="TreeGrafter"/>
</dbReference>
<feature type="region of interest" description="Disordered" evidence="7">
    <location>
        <begin position="1"/>
        <end position="24"/>
    </location>
</feature>
<dbReference type="Proteomes" id="UP001178507">
    <property type="component" value="Unassembled WGS sequence"/>
</dbReference>
<keyword evidence="4" id="KW-1133">Transmembrane helix</keyword>
<dbReference type="GO" id="GO:0003254">
    <property type="term" value="P:regulation of membrane depolarization"/>
    <property type="evidence" value="ECO:0007669"/>
    <property type="project" value="TreeGrafter"/>
</dbReference>
<evidence type="ECO:0000259" key="8">
    <source>
        <dbReference type="PROSITE" id="PS50042"/>
    </source>
</evidence>
<dbReference type="PANTHER" id="PTHR45689:SF5">
    <property type="entry name" value="I[[H]] CHANNEL, ISOFORM E"/>
    <property type="match status" value="1"/>
</dbReference>
<comment type="caution">
    <text evidence="9">The sequence shown here is derived from an EMBL/GenBank/DDBJ whole genome shotgun (WGS) entry which is preliminary data.</text>
</comment>
<keyword evidence="10" id="KW-1185">Reference proteome</keyword>
<dbReference type="Gene3D" id="1.10.287.70">
    <property type="match status" value="1"/>
</dbReference>
<dbReference type="SUPFAM" id="SSF81324">
    <property type="entry name" value="Voltage-gated potassium channels"/>
    <property type="match status" value="1"/>
</dbReference>
<feature type="compositionally biased region" description="Polar residues" evidence="7">
    <location>
        <begin position="1"/>
        <end position="11"/>
    </location>
</feature>
<dbReference type="Pfam" id="PF00520">
    <property type="entry name" value="Ion_trans"/>
    <property type="match status" value="1"/>
</dbReference>
<dbReference type="PANTHER" id="PTHR45689">
    <property type="entry name" value="I[[H]] CHANNEL, ISOFORM E"/>
    <property type="match status" value="1"/>
</dbReference>
<dbReference type="InterPro" id="IPR051413">
    <property type="entry name" value="K/Na_HCN_channel"/>
</dbReference>
<dbReference type="InterPro" id="IPR000595">
    <property type="entry name" value="cNMP-bd_dom"/>
</dbReference>
<organism evidence="9 10">
    <name type="scientific">Effrenium voratum</name>
    <dbReference type="NCBI Taxonomy" id="2562239"/>
    <lineage>
        <taxon>Eukaryota</taxon>
        <taxon>Sar</taxon>
        <taxon>Alveolata</taxon>
        <taxon>Dinophyceae</taxon>
        <taxon>Suessiales</taxon>
        <taxon>Symbiodiniaceae</taxon>
        <taxon>Effrenium</taxon>
    </lineage>
</organism>
<evidence type="ECO:0000256" key="7">
    <source>
        <dbReference type="SAM" id="MobiDB-lite"/>
    </source>
</evidence>
<gene>
    <name evidence="9" type="ORF">EVOR1521_LOCUS19692</name>
</gene>
<proteinExistence type="predicted"/>
<keyword evidence="6" id="KW-0472">Membrane</keyword>
<protein>
    <recommendedName>
        <fullName evidence="8">Cyclic nucleotide-binding domain-containing protein</fullName>
    </recommendedName>
</protein>
<dbReference type="AlphaFoldDB" id="A0AA36N1R1"/>
<evidence type="ECO:0000256" key="2">
    <source>
        <dbReference type="ARBA" id="ARBA00022448"/>
    </source>
</evidence>
<feature type="domain" description="Cyclic nucleotide-binding" evidence="8">
    <location>
        <begin position="515"/>
        <end position="617"/>
    </location>
</feature>
<dbReference type="Pfam" id="PF20717">
    <property type="entry name" value="DUF6829"/>
    <property type="match status" value="1"/>
</dbReference>
<dbReference type="InterPro" id="IPR049232">
    <property type="entry name" value="DUF6829"/>
</dbReference>
<dbReference type="GO" id="GO:0035725">
    <property type="term" value="P:sodium ion transmembrane transport"/>
    <property type="evidence" value="ECO:0007669"/>
    <property type="project" value="TreeGrafter"/>
</dbReference>
<dbReference type="InterPro" id="IPR018490">
    <property type="entry name" value="cNMP-bd_dom_sf"/>
</dbReference>
<dbReference type="Gene3D" id="2.60.120.10">
    <property type="entry name" value="Jelly Rolls"/>
    <property type="match status" value="1"/>
</dbReference>
<dbReference type="PROSITE" id="PS50042">
    <property type="entry name" value="CNMP_BINDING_3"/>
    <property type="match status" value="1"/>
</dbReference>
<dbReference type="EMBL" id="CAUJNA010003101">
    <property type="protein sequence ID" value="CAJ1395225.1"/>
    <property type="molecule type" value="Genomic_DNA"/>
</dbReference>
<comment type="subcellular location">
    <subcellularLocation>
        <location evidence="1">Membrane</location>
        <topology evidence="1">Multi-pass membrane protein</topology>
    </subcellularLocation>
</comment>
<dbReference type="SUPFAM" id="SSF51206">
    <property type="entry name" value="cAMP-binding domain-like"/>
    <property type="match status" value="1"/>
</dbReference>
<accession>A0AA36N1R1</accession>